<feature type="compositionally biased region" description="Polar residues" evidence="1">
    <location>
        <begin position="99"/>
        <end position="112"/>
    </location>
</feature>
<evidence type="ECO:0000256" key="1">
    <source>
        <dbReference type="SAM" id="MobiDB-lite"/>
    </source>
</evidence>
<feature type="compositionally biased region" description="Polar residues" evidence="1">
    <location>
        <begin position="71"/>
        <end position="90"/>
    </location>
</feature>
<organism evidence="2 3">
    <name type="scientific">Merismopedia glauca CCAP 1448/3</name>
    <dbReference type="NCBI Taxonomy" id="1296344"/>
    <lineage>
        <taxon>Bacteria</taxon>
        <taxon>Bacillati</taxon>
        <taxon>Cyanobacteriota</taxon>
        <taxon>Cyanophyceae</taxon>
        <taxon>Synechococcales</taxon>
        <taxon>Merismopediaceae</taxon>
        <taxon>Merismopedia</taxon>
    </lineage>
</organism>
<proteinExistence type="predicted"/>
<accession>A0A2T1CA53</accession>
<dbReference type="RefSeq" id="WP_106286844.1">
    <property type="nucleotide sequence ID" value="NZ_CAWNTC010000127.1"/>
</dbReference>
<feature type="compositionally biased region" description="Low complexity" evidence="1">
    <location>
        <begin position="119"/>
        <end position="128"/>
    </location>
</feature>
<dbReference type="Proteomes" id="UP000238762">
    <property type="component" value="Unassembled WGS sequence"/>
</dbReference>
<sequence length="716" mass="77528">MNGIHQPRYLPKLKVTKVATTTNLNLFNYQSLSQHLKLNFLAVATLSIYLALLPKLGLAQPTLRVLPPNTNPSGQPNNPPQINSESQPDNSPVPLINNGLENPPNSQLTEPTNLPPSNPESQPNNPISTPTPIPINQPVSPQSSDPNLLQLLRGSPLEYRHPSLGTAHQLWSGEVITILRYRQSFPPKDVASGITGQPTLGFTWGINDNLELTFDAQTVDNEGPGKQGNFRALRTTSTGSGNFFQELTLQAKQRLWQNSSGTQALSGIVSLSRGVRSYRISTLTGQIPQGNDNDSNKQELVPTLELPFTISSGNKLQFTISPKVAFLPSDNALYFRTLPISNPGKFGTTLGLAGGISYRPSSRITLWGDAFVPFTGNNTINRDTGLPAKTVVYNAGIRYIVNPRLSTDLFISNSLGNTGALSIVGDREYPFVGFGVTYLPGITQANRRYATSFKGESITRPTPAGLAFLDGGTLPSGQLLTTIQGGGQGLLGSIQFGLMDDFQIGTFIDLIPGTVDESEFGFNGKIRFLNQADGDPFTFSIAATLARGNNVLINLVENNRNEFEERGLKKGGFAFANEGVGELFIYTISTPIHYEFKSGTALWLTPTLGFVQRNGLQIGGINFGGSTPITNNLELVAEAGLDFSGKGNTFIGDTRKTIIPWNVGVRWSPFSQDNNSGLQLEAYLTNRLGSTPFQNLRVQADNPLTFGVGMRLPIDF</sequence>
<dbReference type="OrthoDB" id="499755at2"/>
<reference evidence="2 3" key="1">
    <citation type="submission" date="2018-02" db="EMBL/GenBank/DDBJ databases">
        <authorList>
            <person name="Cohen D.B."/>
            <person name="Kent A.D."/>
        </authorList>
    </citation>
    <scope>NUCLEOTIDE SEQUENCE [LARGE SCALE GENOMIC DNA]</scope>
    <source>
        <strain evidence="2 3">CCAP 1448/3</strain>
    </source>
</reference>
<comment type="caution">
    <text evidence="2">The sequence shown here is derived from an EMBL/GenBank/DDBJ whole genome shotgun (WGS) entry which is preliminary data.</text>
</comment>
<protein>
    <submittedName>
        <fullName evidence="2">Uncharacterized protein</fullName>
    </submittedName>
</protein>
<gene>
    <name evidence="2" type="ORF">C7B64_01230</name>
</gene>
<reference evidence="2 3" key="2">
    <citation type="submission" date="2018-03" db="EMBL/GenBank/DDBJ databases">
        <title>The ancient ancestry and fast evolution of plastids.</title>
        <authorList>
            <person name="Moore K.R."/>
            <person name="Magnabosco C."/>
            <person name="Momper L."/>
            <person name="Gold D.A."/>
            <person name="Bosak T."/>
            <person name="Fournier G.P."/>
        </authorList>
    </citation>
    <scope>NUCLEOTIDE SEQUENCE [LARGE SCALE GENOMIC DNA]</scope>
    <source>
        <strain evidence="2 3">CCAP 1448/3</strain>
    </source>
</reference>
<evidence type="ECO:0000313" key="2">
    <source>
        <dbReference type="EMBL" id="PSB05013.1"/>
    </source>
</evidence>
<name>A0A2T1CA53_9CYAN</name>
<evidence type="ECO:0000313" key="3">
    <source>
        <dbReference type="Proteomes" id="UP000238762"/>
    </source>
</evidence>
<dbReference type="AlphaFoldDB" id="A0A2T1CA53"/>
<dbReference type="EMBL" id="PVWJ01000004">
    <property type="protein sequence ID" value="PSB05013.1"/>
    <property type="molecule type" value="Genomic_DNA"/>
</dbReference>
<feature type="region of interest" description="Disordered" evidence="1">
    <location>
        <begin position="64"/>
        <end position="149"/>
    </location>
</feature>
<keyword evidence="3" id="KW-1185">Reference proteome</keyword>